<evidence type="ECO:0000313" key="2">
    <source>
        <dbReference type="Proteomes" id="UP001523216"/>
    </source>
</evidence>
<accession>A0ABT0YB44</accession>
<dbReference type="Proteomes" id="UP001523216">
    <property type="component" value="Unassembled WGS sequence"/>
</dbReference>
<dbReference type="RefSeq" id="WP_251802731.1">
    <property type="nucleotide sequence ID" value="NZ_JAMQOL010000053.1"/>
</dbReference>
<protein>
    <submittedName>
        <fullName evidence="1">Uncharacterized protein</fullName>
    </submittedName>
</protein>
<sequence>MWDSDMPLRNRRLLAERLRWPDGALDECLRIEKDRPGFDVCWFREWTVVGFERAEGFHAWRAGQDPLQRGLIRHEWHGVTAESSWRALP</sequence>
<proteinExistence type="predicted"/>
<name>A0ABT0YB44_9ACTN</name>
<comment type="caution">
    <text evidence="1">The sequence shown here is derived from an EMBL/GenBank/DDBJ whole genome shotgun (WGS) entry which is preliminary data.</text>
</comment>
<gene>
    <name evidence="1" type="ORF">LXN57_36240</name>
</gene>
<dbReference type="EMBL" id="JAMQOL010000053">
    <property type="protein sequence ID" value="MCM4083025.1"/>
    <property type="molecule type" value="Genomic_DNA"/>
</dbReference>
<evidence type="ECO:0000313" key="1">
    <source>
        <dbReference type="EMBL" id="MCM4083025.1"/>
    </source>
</evidence>
<reference evidence="1 2" key="1">
    <citation type="submission" date="2022-06" db="EMBL/GenBank/DDBJ databases">
        <title>Actinoplanes abujensis sp. nov., isolated from Nigerian arid soil.</title>
        <authorList>
            <person name="Ding P."/>
        </authorList>
    </citation>
    <scope>NUCLEOTIDE SEQUENCE [LARGE SCALE GENOMIC DNA]</scope>
    <source>
        <strain evidence="2">TRM88002</strain>
    </source>
</reference>
<organism evidence="1 2">
    <name type="scientific">Paractinoplanes hotanensis</name>
    <dbReference type="NCBI Taxonomy" id="2906497"/>
    <lineage>
        <taxon>Bacteria</taxon>
        <taxon>Bacillati</taxon>
        <taxon>Actinomycetota</taxon>
        <taxon>Actinomycetes</taxon>
        <taxon>Micromonosporales</taxon>
        <taxon>Micromonosporaceae</taxon>
        <taxon>Paractinoplanes</taxon>
    </lineage>
</organism>
<keyword evidence="2" id="KW-1185">Reference proteome</keyword>